<feature type="domain" description="Rad4 beta-hairpin" evidence="8">
    <location>
        <begin position="484"/>
        <end position="554"/>
    </location>
</feature>
<gene>
    <name evidence="10" type="ORF">BCR37DRAFT_380361</name>
</gene>
<evidence type="ECO:0008006" key="12">
    <source>
        <dbReference type="Google" id="ProtNLM"/>
    </source>
</evidence>
<dbReference type="InterPro" id="IPR018325">
    <property type="entry name" value="Rad4/PNGase_transGLS-fold"/>
</dbReference>
<comment type="subcellular location">
    <subcellularLocation>
        <location evidence="1">Nucleus</location>
    </subcellularLocation>
</comment>
<dbReference type="Gene3D" id="3.30.70.2460">
    <property type="entry name" value="Rad4, beta-hairpin domain BHD3"/>
    <property type="match status" value="1"/>
</dbReference>
<dbReference type="GO" id="GO:0003684">
    <property type="term" value="F:damaged DNA binding"/>
    <property type="evidence" value="ECO:0007669"/>
    <property type="project" value="InterPro"/>
</dbReference>
<dbReference type="SMART" id="SM01032">
    <property type="entry name" value="BHD_3"/>
    <property type="match status" value="1"/>
</dbReference>
<feature type="compositionally biased region" description="Acidic residues" evidence="6">
    <location>
        <begin position="720"/>
        <end position="734"/>
    </location>
</feature>
<feature type="compositionally biased region" description="Acidic residues" evidence="6">
    <location>
        <begin position="14"/>
        <end position="24"/>
    </location>
</feature>
<evidence type="ECO:0000256" key="3">
    <source>
        <dbReference type="ARBA" id="ARBA00022763"/>
    </source>
</evidence>
<evidence type="ECO:0000313" key="11">
    <source>
        <dbReference type="Proteomes" id="UP000193685"/>
    </source>
</evidence>
<dbReference type="Pfam" id="PF10404">
    <property type="entry name" value="BHD_2"/>
    <property type="match status" value="1"/>
</dbReference>
<feature type="domain" description="Rad4 beta-hairpin" evidence="9">
    <location>
        <begin position="566"/>
        <end position="666"/>
    </location>
</feature>
<dbReference type="InterPro" id="IPR018326">
    <property type="entry name" value="Rad4_beta-hairpin_dom1"/>
</dbReference>
<dbReference type="PANTHER" id="PTHR12135">
    <property type="entry name" value="DNA REPAIR PROTEIN XP-C / RAD4"/>
    <property type="match status" value="1"/>
</dbReference>
<evidence type="ECO:0000256" key="6">
    <source>
        <dbReference type="SAM" id="MobiDB-lite"/>
    </source>
</evidence>
<evidence type="ECO:0000259" key="7">
    <source>
        <dbReference type="SMART" id="SM01030"/>
    </source>
</evidence>
<dbReference type="GO" id="GO:0006289">
    <property type="term" value="P:nucleotide-excision repair"/>
    <property type="evidence" value="ECO:0007669"/>
    <property type="project" value="InterPro"/>
</dbReference>
<dbReference type="InterPro" id="IPR042488">
    <property type="entry name" value="Rad4_BHD3_sf"/>
</dbReference>
<feature type="region of interest" description="Disordered" evidence="6">
    <location>
        <begin position="264"/>
        <end position="296"/>
    </location>
</feature>
<protein>
    <recommendedName>
        <fullName evidence="12">Rad4-domain-containing protein</fullName>
    </recommendedName>
</protein>
<dbReference type="GeneID" id="63786069"/>
<evidence type="ECO:0000259" key="8">
    <source>
        <dbReference type="SMART" id="SM01031"/>
    </source>
</evidence>
<dbReference type="Pfam" id="PF03835">
    <property type="entry name" value="Rad4"/>
    <property type="match status" value="1"/>
</dbReference>
<keyword evidence="11" id="KW-1185">Reference proteome</keyword>
<dbReference type="OrthoDB" id="300780at2759"/>
<dbReference type="Gene3D" id="2.20.20.110">
    <property type="entry name" value="Rad4, beta-hairpin domain BHD1"/>
    <property type="match status" value="1"/>
</dbReference>
<dbReference type="EMBL" id="MCFI01000011">
    <property type="protein sequence ID" value="ORY81455.1"/>
    <property type="molecule type" value="Genomic_DNA"/>
</dbReference>
<feature type="region of interest" description="Disordered" evidence="6">
    <location>
        <begin position="709"/>
        <end position="745"/>
    </location>
</feature>
<evidence type="ECO:0000313" key="10">
    <source>
        <dbReference type="EMBL" id="ORY81455.1"/>
    </source>
</evidence>
<dbReference type="STRING" id="56484.A0A1Y2FF50"/>
<dbReference type="Gene3D" id="3.30.60.290">
    <property type="entry name" value="Rad4, beta-hairpin domain BHD2"/>
    <property type="match status" value="1"/>
</dbReference>
<dbReference type="PANTHER" id="PTHR12135:SF0">
    <property type="entry name" value="DNA REPAIR PROTEIN COMPLEMENTING XP-C CELLS"/>
    <property type="match status" value="1"/>
</dbReference>
<dbReference type="InterPro" id="IPR018328">
    <property type="entry name" value="Rad4_beta-hairpin_dom3"/>
</dbReference>
<keyword evidence="3" id="KW-0227">DNA damage</keyword>
<feature type="region of interest" description="Disordered" evidence="6">
    <location>
        <begin position="1"/>
        <end position="24"/>
    </location>
</feature>
<dbReference type="InterPro" id="IPR018327">
    <property type="entry name" value="BHD_2"/>
</dbReference>
<dbReference type="GO" id="GO:0006298">
    <property type="term" value="P:mismatch repair"/>
    <property type="evidence" value="ECO:0007669"/>
    <property type="project" value="TreeGrafter"/>
</dbReference>
<dbReference type="RefSeq" id="XP_040724831.1">
    <property type="nucleotide sequence ID" value="XM_040869470.1"/>
</dbReference>
<dbReference type="GO" id="GO:0005737">
    <property type="term" value="C:cytoplasm"/>
    <property type="evidence" value="ECO:0007669"/>
    <property type="project" value="TreeGrafter"/>
</dbReference>
<feature type="domain" description="Rad4 beta-hairpin" evidence="7">
    <location>
        <begin position="423"/>
        <end position="482"/>
    </location>
</feature>
<comment type="similarity">
    <text evidence="2">Belongs to the XPC family.</text>
</comment>
<dbReference type="GO" id="GO:0000111">
    <property type="term" value="C:nucleotide-excision repair factor 2 complex"/>
    <property type="evidence" value="ECO:0007669"/>
    <property type="project" value="TreeGrafter"/>
</dbReference>
<reference evidence="10 11" key="1">
    <citation type="submission" date="2016-07" db="EMBL/GenBank/DDBJ databases">
        <title>Pervasive Adenine N6-methylation of Active Genes in Fungi.</title>
        <authorList>
            <consortium name="DOE Joint Genome Institute"/>
            <person name="Mondo S.J."/>
            <person name="Dannebaum R.O."/>
            <person name="Kuo R.C."/>
            <person name="Labutti K."/>
            <person name="Haridas S."/>
            <person name="Kuo A."/>
            <person name="Salamov A."/>
            <person name="Ahrendt S.R."/>
            <person name="Lipzen A."/>
            <person name="Sullivan W."/>
            <person name="Andreopoulos W.B."/>
            <person name="Clum A."/>
            <person name="Lindquist E."/>
            <person name="Daum C."/>
            <person name="Ramamoorthy G.K."/>
            <person name="Gryganskyi A."/>
            <person name="Culley D."/>
            <person name="Magnuson J.K."/>
            <person name="James T.Y."/>
            <person name="O'Malley M.A."/>
            <person name="Stajich J.E."/>
            <person name="Spatafora J.W."/>
            <person name="Visel A."/>
            <person name="Grigoriev I.V."/>
        </authorList>
    </citation>
    <scope>NUCLEOTIDE SEQUENCE [LARGE SCALE GENOMIC DNA]</scope>
    <source>
        <strain evidence="10 11">12-1054</strain>
    </source>
</reference>
<name>A0A1Y2FF50_PROLT</name>
<evidence type="ECO:0000256" key="5">
    <source>
        <dbReference type="ARBA" id="ARBA00023242"/>
    </source>
</evidence>
<evidence type="ECO:0000256" key="1">
    <source>
        <dbReference type="ARBA" id="ARBA00004123"/>
    </source>
</evidence>
<dbReference type="SMART" id="SM01031">
    <property type="entry name" value="BHD_2"/>
    <property type="match status" value="1"/>
</dbReference>
<accession>A0A1Y2FF50</accession>
<dbReference type="Gene3D" id="3.90.260.10">
    <property type="entry name" value="Transglutaminase-like"/>
    <property type="match status" value="1"/>
</dbReference>
<dbReference type="InterPro" id="IPR038765">
    <property type="entry name" value="Papain-like_cys_pep_sf"/>
</dbReference>
<dbReference type="GO" id="GO:0071942">
    <property type="term" value="C:XPC complex"/>
    <property type="evidence" value="ECO:0007669"/>
    <property type="project" value="TreeGrafter"/>
</dbReference>
<dbReference type="SMART" id="SM01030">
    <property type="entry name" value="BHD_1"/>
    <property type="match status" value="1"/>
</dbReference>
<evidence type="ECO:0000256" key="4">
    <source>
        <dbReference type="ARBA" id="ARBA00023204"/>
    </source>
</evidence>
<comment type="caution">
    <text evidence="10">The sequence shown here is derived from an EMBL/GenBank/DDBJ whole genome shotgun (WGS) entry which is preliminary data.</text>
</comment>
<keyword evidence="5" id="KW-0539">Nucleus</keyword>
<dbReference type="Proteomes" id="UP000193685">
    <property type="component" value="Unassembled WGS sequence"/>
</dbReference>
<dbReference type="GO" id="GO:0003697">
    <property type="term" value="F:single-stranded DNA binding"/>
    <property type="evidence" value="ECO:0007669"/>
    <property type="project" value="TreeGrafter"/>
</dbReference>
<organism evidence="10 11">
    <name type="scientific">Protomyces lactucae-debilis</name>
    <dbReference type="NCBI Taxonomy" id="2754530"/>
    <lineage>
        <taxon>Eukaryota</taxon>
        <taxon>Fungi</taxon>
        <taxon>Dikarya</taxon>
        <taxon>Ascomycota</taxon>
        <taxon>Taphrinomycotina</taxon>
        <taxon>Taphrinomycetes</taxon>
        <taxon>Taphrinales</taxon>
        <taxon>Protomycetaceae</taxon>
        <taxon>Protomyces</taxon>
    </lineage>
</organism>
<evidence type="ECO:0000259" key="9">
    <source>
        <dbReference type="SMART" id="SM01032"/>
    </source>
</evidence>
<sequence>MSLSNGKRKREEPQDLEDETDSDSDWENLALDTYLPSLEPILDGHDTTHSAEVTVELSSSTITSRPHTQRQATTALARRARLDIHKAHILCLLAHNATRNAWCRHDRIRAALKPVIDSFKVNLHPKATSAQYQRTRVLTEGLTGAVAFWSKRFNVVGQGLSRPKWRQDTLSSHQHSQSKPCTFADFVSAAKAMRGSRDIGAQLFVAFLHCQGLDVRLACSLQVLSFTLGKGNTIVSTANVEEVSSELTSLQNLPAKVTVVQATTPRRSLTRPSLGERPARRPEPVQSVVAPESTGSTDASPFPVYWAEVFDPAAQKWLPVDALCSKTVGKPTKLEPPAADHGNLLSYVLSYEADGAARDVTQRYATLYNAKTLKHRVDLREQGSQWWWEQVLPLYRLPKRHPGRAAKRDREAIEDASFQALRLKEPIPSNVQDFKRHPVFVLERDLRRDEVLDPEARECGSVIVSKARPPIMERVFPRKSVLQVRSAQQWYMRGRVFRPLEVPLKFRAASMWQQQARKRRQHRDDDDDDMEADTQIMDDVPYYTEAQTDAYIAPPVIQDENGKSLVPRNQFGNVDLYCASMLPAGALHLSCGLMRSRAVASQSDHIIQTWTDAQIARYLHELASEVLDIDAAPAVTGFKHVQATTTPTVDGIVVASCYADALEVAIDAGLAYIQDLADDAKSTLILQRWASWVQRLRIKHHVETRYAGTAESGPGGFMADEAEEEPGVQDEGDASETYSFEYESE</sequence>
<dbReference type="Pfam" id="PF10405">
    <property type="entry name" value="BHD_3"/>
    <property type="match status" value="1"/>
</dbReference>
<dbReference type="InterPro" id="IPR036985">
    <property type="entry name" value="Transglutaminase-like_sf"/>
</dbReference>
<dbReference type="InterPro" id="IPR004583">
    <property type="entry name" value="DNA_repair_Rad4"/>
</dbReference>
<dbReference type="AlphaFoldDB" id="A0A1Y2FF50"/>
<proteinExistence type="inferred from homology"/>
<evidence type="ECO:0000256" key="2">
    <source>
        <dbReference type="ARBA" id="ARBA00009525"/>
    </source>
</evidence>
<dbReference type="SUPFAM" id="SSF54001">
    <property type="entry name" value="Cysteine proteinases"/>
    <property type="match status" value="1"/>
</dbReference>
<keyword evidence="4" id="KW-0234">DNA repair</keyword>
<dbReference type="OMA" id="IPEWLMS"/>
<dbReference type="Pfam" id="PF10403">
    <property type="entry name" value="BHD_1"/>
    <property type="match status" value="1"/>
</dbReference>